<evidence type="ECO:0000256" key="3">
    <source>
        <dbReference type="ARBA" id="ARBA00012949"/>
    </source>
</evidence>
<evidence type="ECO:0000256" key="14">
    <source>
        <dbReference type="ARBA" id="ARBA00047816"/>
    </source>
</evidence>
<evidence type="ECO:0000256" key="10">
    <source>
        <dbReference type="ARBA" id="ARBA00023008"/>
    </source>
</evidence>
<keyword evidence="4" id="KW-0813">Transport</keyword>
<dbReference type="EMBL" id="RPFW01000006">
    <property type="protein sequence ID" value="TVZ01631.1"/>
    <property type="molecule type" value="Genomic_DNA"/>
</dbReference>
<dbReference type="PANTHER" id="PTHR22888:SF9">
    <property type="entry name" value="CYTOCHROME C OXIDASE SUBUNIT 2"/>
    <property type="match status" value="1"/>
</dbReference>
<keyword evidence="9 15" id="KW-1133">Transmembrane helix</keyword>
<evidence type="ECO:0000256" key="6">
    <source>
        <dbReference type="ARBA" id="ARBA00022723"/>
    </source>
</evidence>
<keyword evidence="18" id="KW-1185">Reference proteome</keyword>
<evidence type="ECO:0000256" key="12">
    <source>
        <dbReference type="ARBA" id="ARBA00024688"/>
    </source>
</evidence>
<feature type="transmembrane region" description="Helical" evidence="15">
    <location>
        <begin position="63"/>
        <end position="88"/>
    </location>
</feature>
<dbReference type="SUPFAM" id="SSF49503">
    <property type="entry name" value="Cupredoxins"/>
    <property type="match status" value="1"/>
</dbReference>
<dbReference type="GO" id="GO:0016020">
    <property type="term" value="C:membrane"/>
    <property type="evidence" value="ECO:0007669"/>
    <property type="project" value="UniProtKB-SubCell"/>
</dbReference>
<dbReference type="Pfam" id="PF00116">
    <property type="entry name" value="COX2"/>
    <property type="match status" value="1"/>
</dbReference>
<protein>
    <recommendedName>
        <fullName evidence="3">cytochrome-c oxidase</fullName>
        <ecNumber evidence="3">7.1.1.9</ecNumber>
    </recommendedName>
    <alternativeName>
        <fullName evidence="13">Cytochrome aa3 subunit 2</fullName>
    </alternativeName>
</protein>
<evidence type="ECO:0000256" key="5">
    <source>
        <dbReference type="ARBA" id="ARBA00022692"/>
    </source>
</evidence>
<comment type="subcellular location">
    <subcellularLocation>
        <location evidence="1">Membrane</location>
        <topology evidence="1">Multi-pass membrane protein</topology>
    </subcellularLocation>
</comment>
<evidence type="ECO:0000313" key="18">
    <source>
        <dbReference type="Proteomes" id="UP000460272"/>
    </source>
</evidence>
<feature type="transmembrane region" description="Helical" evidence="15">
    <location>
        <begin position="24"/>
        <end position="43"/>
    </location>
</feature>
<comment type="catalytic activity">
    <reaction evidence="14">
        <text>4 Fe(II)-[cytochrome c] + O2 + 8 H(+)(in) = 4 Fe(III)-[cytochrome c] + 2 H2O + 4 H(+)(out)</text>
        <dbReference type="Rhea" id="RHEA:11436"/>
        <dbReference type="Rhea" id="RHEA-COMP:10350"/>
        <dbReference type="Rhea" id="RHEA-COMP:14399"/>
        <dbReference type="ChEBI" id="CHEBI:15377"/>
        <dbReference type="ChEBI" id="CHEBI:15378"/>
        <dbReference type="ChEBI" id="CHEBI:15379"/>
        <dbReference type="ChEBI" id="CHEBI:29033"/>
        <dbReference type="ChEBI" id="CHEBI:29034"/>
        <dbReference type="EC" id="7.1.1.9"/>
    </reaction>
</comment>
<dbReference type="SUPFAM" id="SSF81464">
    <property type="entry name" value="Cytochrome c oxidase subunit II-like, transmembrane region"/>
    <property type="match status" value="1"/>
</dbReference>
<dbReference type="Gene3D" id="2.60.40.420">
    <property type="entry name" value="Cupredoxins - blue copper proteins"/>
    <property type="match status" value="1"/>
</dbReference>
<feature type="transmembrane region" description="Helical" evidence="15">
    <location>
        <begin position="109"/>
        <end position="128"/>
    </location>
</feature>
<evidence type="ECO:0000256" key="7">
    <source>
        <dbReference type="ARBA" id="ARBA00022967"/>
    </source>
</evidence>
<evidence type="ECO:0000256" key="15">
    <source>
        <dbReference type="SAM" id="Phobius"/>
    </source>
</evidence>
<gene>
    <name evidence="17" type="ORF">EAS64_29565</name>
</gene>
<comment type="function">
    <text evidence="12">Subunits I and II form the functional core of the enzyme complex. Electrons originating in cytochrome c are transferred via heme a and Cu(A) to the binuclear center formed by heme a3 and Cu(B).</text>
</comment>
<name>A0A6P2BTF2_9ACTN</name>
<dbReference type="PROSITE" id="PS50857">
    <property type="entry name" value="COX2_CUA"/>
    <property type="match status" value="1"/>
</dbReference>
<evidence type="ECO:0000256" key="8">
    <source>
        <dbReference type="ARBA" id="ARBA00022982"/>
    </source>
</evidence>
<keyword evidence="7" id="KW-1278">Translocase</keyword>
<keyword evidence="10" id="KW-0186">Copper</keyword>
<dbReference type="EC" id="7.1.1.9" evidence="3"/>
<evidence type="ECO:0000256" key="9">
    <source>
        <dbReference type="ARBA" id="ARBA00022989"/>
    </source>
</evidence>
<accession>A0A6P2BTF2</accession>
<dbReference type="GO" id="GO:0004129">
    <property type="term" value="F:cytochrome-c oxidase activity"/>
    <property type="evidence" value="ECO:0007669"/>
    <property type="project" value="UniProtKB-EC"/>
</dbReference>
<dbReference type="Gene3D" id="1.10.287.90">
    <property type="match status" value="1"/>
</dbReference>
<keyword evidence="8" id="KW-0249">Electron transport</keyword>
<keyword evidence="11 15" id="KW-0472">Membrane</keyword>
<dbReference type="RefSeq" id="WP_145858378.1">
    <property type="nucleotide sequence ID" value="NZ_RPFW01000006.1"/>
</dbReference>
<dbReference type="OrthoDB" id="9781261at2"/>
<dbReference type="InterPro" id="IPR002429">
    <property type="entry name" value="CcO_II-like_C"/>
</dbReference>
<organism evidence="17 18">
    <name type="scientific">Trebonia kvetii</name>
    <dbReference type="NCBI Taxonomy" id="2480626"/>
    <lineage>
        <taxon>Bacteria</taxon>
        <taxon>Bacillati</taxon>
        <taxon>Actinomycetota</taxon>
        <taxon>Actinomycetes</taxon>
        <taxon>Streptosporangiales</taxon>
        <taxon>Treboniaceae</taxon>
        <taxon>Trebonia</taxon>
    </lineage>
</organism>
<evidence type="ECO:0000256" key="2">
    <source>
        <dbReference type="ARBA" id="ARBA00007866"/>
    </source>
</evidence>
<keyword evidence="6" id="KW-0479">Metal-binding</keyword>
<dbReference type="InterPro" id="IPR036257">
    <property type="entry name" value="Cyt_c_oxidase_su2_TM_sf"/>
</dbReference>
<keyword evidence="5 15" id="KW-0812">Transmembrane</keyword>
<dbReference type="PANTHER" id="PTHR22888">
    <property type="entry name" value="CYTOCHROME C OXIDASE, SUBUNIT II"/>
    <property type="match status" value="1"/>
</dbReference>
<dbReference type="GO" id="GO:0042773">
    <property type="term" value="P:ATP synthesis coupled electron transport"/>
    <property type="evidence" value="ECO:0007669"/>
    <property type="project" value="TreeGrafter"/>
</dbReference>
<reference evidence="17 18" key="1">
    <citation type="submission" date="2018-11" db="EMBL/GenBank/DDBJ databases">
        <title>Trebonia kvetii gen.nov., sp.nov., a novel acidophilic actinobacterium, and proposal of the new actinobacterial family Treboniaceae fam. nov.</title>
        <authorList>
            <person name="Rapoport D."/>
            <person name="Sagova-Mareckova M."/>
            <person name="Sedlacek I."/>
            <person name="Provaznik J."/>
            <person name="Kralova S."/>
            <person name="Pavlinic D."/>
            <person name="Benes V."/>
            <person name="Kopecky J."/>
        </authorList>
    </citation>
    <scope>NUCLEOTIDE SEQUENCE [LARGE SCALE GENOMIC DNA]</scope>
    <source>
        <strain evidence="17 18">15Tr583</strain>
    </source>
</reference>
<dbReference type="PROSITE" id="PS00078">
    <property type="entry name" value="COX2"/>
    <property type="match status" value="1"/>
</dbReference>
<feature type="domain" description="Cytochrome oxidase subunit II copper A binding" evidence="16">
    <location>
        <begin position="161"/>
        <end position="273"/>
    </location>
</feature>
<evidence type="ECO:0000256" key="13">
    <source>
        <dbReference type="ARBA" id="ARBA00031399"/>
    </source>
</evidence>
<dbReference type="InterPro" id="IPR001505">
    <property type="entry name" value="Copper_CuA"/>
</dbReference>
<evidence type="ECO:0000256" key="1">
    <source>
        <dbReference type="ARBA" id="ARBA00004141"/>
    </source>
</evidence>
<sequence>MSSTETPATADGNAPAKLRHGWRLLAIWLVLALAADLVIWFAWYPHLPPGRMTESAKHQQFDIAVLAVSAAPVIIFVLLYFGYAIVVWRARPGDDSDGPPIYGDTKVQATWIIGTTVIVLWLFVFGTVELIAPAGAGGGEGPSPIWKLAGNKAATWTPGSNDMLQVQVIGQQWAFTYRYPQFGGMESTVLDLPLDTPIEFHVTSLDVIHSFWAYLLGVKADANPQVDNVAYTTAKQLGGFVVRCNELCGIWHGAMFNNGTVLSQRAFQAWASGVQAKEQADGVLAALPPYALTYDPTVIPQLGKAVIKIDGITGAAGNYYEPSNPVTP</sequence>
<dbReference type="InterPro" id="IPR008972">
    <property type="entry name" value="Cupredoxin"/>
</dbReference>
<dbReference type="InterPro" id="IPR045187">
    <property type="entry name" value="CcO_II"/>
</dbReference>
<evidence type="ECO:0000313" key="17">
    <source>
        <dbReference type="EMBL" id="TVZ01631.1"/>
    </source>
</evidence>
<comment type="caution">
    <text evidence="17">The sequence shown here is derived from an EMBL/GenBank/DDBJ whole genome shotgun (WGS) entry which is preliminary data.</text>
</comment>
<dbReference type="GO" id="GO:0005507">
    <property type="term" value="F:copper ion binding"/>
    <property type="evidence" value="ECO:0007669"/>
    <property type="project" value="InterPro"/>
</dbReference>
<dbReference type="Proteomes" id="UP000460272">
    <property type="component" value="Unassembled WGS sequence"/>
</dbReference>
<dbReference type="AlphaFoldDB" id="A0A6P2BTF2"/>
<comment type="similarity">
    <text evidence="2">Belongs to the cytochrome c oxidase subunit 2 family.</text>
</comment>
<evidence type="ECO:0000256" key="11">
    <source>
        <dbReference type="ARBA" id="ARBA00023136"/>
    </source>
</evidence>
<evidence type="ECO:0000259" key="16">
    <source>
        <dbReference type="PROSITE" id="PS50857"/>
    </source>
</evidence>
<evidence type="ECO:0000256" key="4">
    <source>
        <dbReference type="ARBA" id="ARBA00022448"/>
    </source>
</evidence>
<proteinExistence type="inferred from homology"/>